<gene>
    <name evidence="3" type="primary">soxY</name>
    <name evidence="3" type="ORF">L2A60_00845</name>
</gene>
<dbReference type="InterPro" id="IPR032711">
    <property type="entry name" value="SoxY"/>
</dbReference>
<dbReference type="EMBL" id="JAKGBZ010000001">
    <property type="protein sequence ID" value="MCF3945231.1"/>
    <property type="molecule type" value="Genomic_DNA"/>
</dbReference>
<dbReference type="InterPro" id="IPR016568">
    <property type="entry name" value="Sulphur_oxidation_SoxY"/>
</dbReference>
<dbReference type="PIRSF" id="PIRSF010312">
    <property type="entry name" value="Sulphur_oxidation_SoxY"/>
    <property type="match status" value="1"/>
</dbReference>
<dbReference type="Proteomes" id="UP001521209">
    <property type="component" value="Unassembled WGS sequence"/>
</dbReference>
<dbReference type="PROSITE" id="PS51318">
    <property type="entry name" value="TAT"/>
    <property type="match status" value="1"/>
</dbReference>
<evidence type="ECO:0000313" key="3">
    <source>
        <dbReference type="EMBL" id="MCF3945231.1"/>
    </source>
</evidence>
<evidence type="ECO:0000256" key="1">
    <source>
        <dbReference type="SAM" id="SignalP"/>
    </source>
</evidence>
<evidence type="ECO:0000313" key="4">
    <source>
        <dbReference type="Proteomes" id="UP001521209"/>
    </source>
</evidence>
<organism evidence="3 4">
    <name type="scientific">Acidiphilium iwatense</name>
    <dbReference type="NCBI Taxonomy" id="768198"/>
    <lineage>
        <taxon>Bacteria</taxon>
        <taxon>Pseudomonadati</taxon>
        <taxon>Pseudomonadota</taxon>
        <taxon>Alphaproteobacteria</taxon>
        <taxon>Acetobacterales</taxon>
        <taxon>Acidocellaceae</taxon>
        <taxon>Acidiphilium</taxon>
    </lineage>
</organism>
<feature type="domain" description="Ig-like SoxY" evidence="2">
    <location>
        <begin position="63"/>
        <end position="165"/>
    </location>
</feature>
<keyword evidence="4" id="KW-1185">Reference proteome</keyword>
<reference evidence="3 4" key="1">
    <citation type="submission" date="2022-01" db="EMBL/GenBank/DDBJ databases">
        <authorList>
            <person name="Won M."/>
            <person name="Kim S.-J."/>
            <person name="Kwon S.-W."/>
        </authorList>
    </citation>
    <scope>NUCLEOTIDE SEQUENCE [LARGE SCALE GENOMIC DNA]</scope>
    <source>
        <strain evidence="3 4">KCTC 23505</strain>
    </source>
</reference>
<name>A0ABS9DR50_9PROT</name>
<sequence>MKHADQSKPRSPRRREVLAGAAAGTAAMLIPPVASAASDAGAAQASIYPARAFAQTSEAAALQAMFGKTPAHSSEVRMSAPDIAENGAVVPVAVDANLPDVTTIAIMAIDNPFTMAAAYKIPAGTSTAISSRIKLAKTTKVVTVVESAGKLYSTSKQVKVTLGGCG</sequence>
<dbReference type="Pfam" id="PF13501">
    <property type="entry name" value="SoxY"/>
    <property type="match status" value="1"/>
</dbReference>
<feature type="chain" id="PRO_5046623603" evidence="1">
    <location>
        <begin position="37"/>
        <end position="166"/>
    </location>
</feature>
<dbReference type="InterPro" id="IPR038162">
    <property type="entry name" value="SoxY_sf"/>
</dbReference>
<evidence type="ECO:0000259" key="2">
    <source>
        <dbReference type="Pfam" id="PF13501"/>
    </source>
</evidence>
<feature type="signal peptide" evidence="1">
    <location>
        <begin position="1"/>
        <end position="36"/>
    </location>
</feature>
<dbReference type="RefSeq" id="WP_235702468.1">
    <property type="nucleotide sequence ID" value="NZ_JAKGBZ010000001.1"/>
</dbReference>
<protein>
    <submittedName>
        <fullName evidence="3">Thiosulfate oxidation carrier protein SoxY</fullName>
    </submittedName>
</protein>
<dbReference type="NCBIfam" id="TIGR04488">
    <property type="entry name" value="SoxY_true_GGCGG"/>
    <property type="match status" value="1"/>
</dbReference>
<dbReference type="Gene3D" id="2.60.40.2470">
    <property type="entry name" value="SoxY domain"/>
    <property type="match status" value="1"/>
</dbReference>
<comment type="caution">
    <text evidence="3">The sequence shown here is derived from an EMBL/GenBank/DDBJ whole genome shotgun (WGS) entry which is preliminary data.</text>
</comment>
<keyword evidence="1" id="KW-0732">Signal</keyword>
<proteinExistence type="predicted"/>
<accession>A0ABS9DR50</accession>
<dbReference type="InterPro" id="IPR006311">
    <property type="entry name" value="TAT_signal"/>
</dbReference>